<dbReference type="EMBL" id="CP071446">
    <property type="protein sequence ID" value="QTA38829.1"/>
    <property type="molecule type" value="Genomic_DNA"/>
</dbReference>
<accession>A0ABX7S8A3</accession>
<dbReference type="InterPro" id="IPR050984">
    <property type="entry name" value="Gfo/Idh/MocA_domain"/>
</dbReference>
<sequence length="312" mass="35693">MKWGVLGGGNISKTFIDSIKRLSSEKFVALASKSGRVVGEPEKFYDDYEKLLEDPEIDAVYIALPNNMHAKYAINAMKAGKHVLCEKPAFMKKEEGIKVKEVSRETGKFFMEAFMYRFHPIHKILKGMVMSKRYGKLKHIDFLFAIDKWNQWKAQNFSNYRCYPEYGGGAMYDLGCYFVDFVRWITGKMPELVYKNMRHDNGVDIEDIIVTKLDDIFATAYLSFVSFSASITLIFEKAYVTVPYGVLGRENHKLIIISKEKNSENEKVITENALPYVLEIKHFSETVSAGKDPEISIDESIELAAFTENVLS</sequence>
<dbReference type="Pfam" id="PF22725">
    <property type="entry name" value="GFO_IDH_MocA_C3"/>
    <property type="match status" value="1"/>
</dbReference>
<dbReference type="InterPro" id="IPR036291">
    <property type="entry name" value="NAD(P)-bd_dom_sf"/>
</dbReference>
<evidence type="ECO:0000313" key="6">
    <source>
        <dbReference type="Proteomes" id="UP000671862"/>
    </source>
</evidence>
<evidence type="ECO:0000259" key="4">
    <source>
        <dbReference type="Pfam" id="PF22725"/>
    </source>
</evidence>
<dbReference type="InterPro" id="IPR055170">
    <property type="entry name" value="GFO_IDH_MocA-like_dom"/>
</dbReference>
<dbReference type="SUPFAM" id="SSF51735">
    <property type="entry name" value="NAD(P)-binding Rossmann-fold domains"/>
    <property type="match status" value="1"/>
</dbReference>
<proteinExistence type="inferred from homology"/>
<dbReference type="RefSeq" id="WP_207567546.1">
    <property type="nucleotide sequence ID" value="NZ_CP071446.1"/>
</dbReference>
<dbReference type="SUPFAM" id="SSF55347">
    <property type="entry name" value="Glyceraldehyde-3-phosphate dehydrogenase-like, C-terminal domain"/>
    <property type="match status" value="1"/>
</dbReference>
<dbReference type="Gene3D" id="3.40.50.720">
    <property type="entry name" value="NAD(P)-binding Rossmann-like Domain"/>
    <property type="match status" value="1"/>
</dbReference>
<evidence type="ECO:0000256" key="1">
    <source>
        <dbReference type="ARBA" id="ARBA00010928"/>
    </source>
</evidence>
<reference evidence="5 6" key="1">
    <citation type="submission" date="2021-03" db="EMBL/GenBank/DDBJ databases">
        <title>Thermosipho ferrireducens sp.nov., an anaerobic thermophilic iron-reducing bacterium isolated from a deep-sea hydrothermal sulfide deposits.</title>
        <authorList>
            <person name="Zeng X."/>
            <person name="Chen Y."/>
            <person name="Shao Z."/>
        </authorList>
    </citation>
    <scope>NUCLEOTIDE SEQUENCE [LARGE SCALE GENOMIC DNA]</scope>
    <source>
        <strain evidence="5 6">JL129W03</strain>
    </source>
</reference>
<evidence type="ECO:0000256" key="2">
    <source>
        <dbReference type="ARBA" id="ARBA00023002"/>
    </source>
</evidence>
<gene>
    <name evidence="5" type="ORF">JYK00_04800</name>
</gene>
<evidence type="ECO:0000259" key="3">
    <source>
        <dbReference type="Pfam" id="PF01408"/>
    </source>
</evidence>
<protein>
    <submittedName>
        <fullName evidence="5">Gfo/Idh/MocA family oxidoreductase</fullName>
    </submittedName>
</protein>
<evidence type="ECO:0000313" key="5">
    <source>
        <dbReference type="EMBL" id="QTA38829.1"/>
    </source>
</evidence>
<dbReference type="Gene3D" id="3.30.360.10">
    <property type="entry name" value="Dihydrodipicolinate Reductase, domain 2"/>
    <property type="match status" value="1"/>
</dbReference>
<name>A0ABX7S8A3_9BACT</name>
<dbReference type="PANTHER" id="PTHR22604">
    <property type="entry name" value="OXIDOREDUCTASES"/>
    <property type="match status" value="1"/>
</dbReference>
<dbReference type="Pfam" id="PF01408">
    <property type="entry name" value="GFO_IDH_MocA"/>
    <property type="match status" value="1"/>
</dbReference>
<feature type="domain" description="Gfo/Idh/MocA-like oxidoreductase N-terminal" evidence="3">
    <location>
        <begin position="2"/>
        <end position="113"/>
    </location>
</feature>
<feature type="domain" description="GFO/IDH/MocA-like oxidoreductase" evidence="4">
    <location>
        <begin position="125"/>
        <end position="210"/>
    </location>
</feature>
<keyword evidence="6" id="KW-1185">Reference proteome</keyword>
<keyword evidence="2" id="KW-0560">Oxidoreductase</keyword>
<dbReference type="PANTHER" id="PTHR22604:SF105">
    <property type="entry name" value="TRANS-1,2-DIHYDROBENZENE-1,2-DIOL DEHYDROGENASE"/>
    <property type="match status" value="1"/>
</dbReference>
<dbReference type="Proteomes" id="UP000671862">
    <property type="component" value="Chromosome"/>
</dbReference>
<comment type="similarity">
    <text evidence="1">Belongs to the Gfo/Idh/MocA family.</text>
</comment>
<organism evidence="5 6">
    <name type="scientific">Thermosipho ferrireducens</name>
    <dbReference type="NCBI Taxonomy" id="2571116"/>
    <lineage>
        <taxon>Bacteria</taxon>
        <taxon>Thermotogati</taxon>
        <taxon>Thermotogota</taxon>
        <taxon>Thermotogae</taxon>
        <taxon>Thermotogales</taxon>
        <taxon>Fervidobacteriaceae</taxon>
        <taxon>Thermosipho</taxon>
    </lineage>
</organism>
<dbReference type="InterPro" id="IPR000683">
    <property type="entry name" value="Gfo/Idh/MocA-like_OxRdtase_N"/>
</dbReference>